<dbReference type="eggNOG" id="COG0739">
    <property type="taxonomic scope" value="Bacteria"/>
</dbReference>
<sequence length="297" mass="34220">MYVSKFAFLLLFIFLFLQFYCVYSYPFIKNFSNKDPIFYDLRAKIIKYNKRVNVPLFIYAYKVKEGDTFFKIANKVNGWQGSIATINLLDSPFLRVGQEILIPSKKGLFLINSKEHRFNSLLVATRDLTKSEKIKIRKNNKISEFYFFDSLKQPELSFFSDTEMLFFLNSDFIFPLKKFIISSDFGFRPDPFTGMKNFHTGIDLAAPMNSLVFCSSYGVVVVVDYNDIYGNFVVVEHKNNVKSLYGHLSSYIVKKGDVLRTGDIVGRVGQTGRSTGPHLHFEILRKGSPVNPVKILK</sequence>
<accession>W5SVK1</accession>
<dbReference type="InterPro" id="IPR050570">
    <property type="entry name" value="Cell_wall_metabolism_enzyme"/>
</dbReference>
<dbReference type="Gene3D" id="2.70.70.10">
    <property type="entry name" value="Glucose Permease (Domain IIA)"/>
    <property type="match status" value="1"/>
</dbReference>
<dbReference type="HOGENOM" id="CLU_029425_7_2_12"/>
<dbReference type="CDD" id="cd00118">
    <property type="entry name" value="LysM"/>
    <property type="match status" value="1"/>
</dbReference>
<dbReference type="InterPro" id="IPR036779">
    <property type="entry name" value="LysM_dom_sf"/>
</dbReference>
<protein>
    <submittedName>
        <fullName evidence="2">Peptidoglycan-specific endopeptidase, M23 family protein</fullName>
    </submittedName>
</protein>
<dbReference type="SMART" id="SM00257">
    <property type="entry name" value="LysM"/>
    <property type="match status" value="1"/>
</dbReference>
<dbReference type="Pfam" id="PF01551">
    <property type="entry name" value="Peptidase_M23"/>
    <property type="match status" value="1"/>
</dbReference>
<keyword evidence="3" id="KW-1185">Reference proteome</keyword>
<dbReference type="GO" id="GO:0004222">
    <property type="term" value="F:metalloendopeptidase activity"/>
    <property type="evidence" value="ECO:0007669"/>
    <property type="project" value="TreeGrafter"/>
</dbReference>
<dbReference type="Gene3D" id="3.10.350.10">
    <property type="entry name" value="LysM domain"/>
    <property type="match status" value="1"/>
</dbReference>
<organism evidence="2 3">
    <name type="scientific">Borrelia coriaceae ATCC 43381</name>
    <dbReference type="NCBI Taxonomy" id="1408429"/>
    <lineage>
        <taxon>Bacteria</taxon>
        <taxon>Pseudomonadati</taxon>
        <taxon>Spirochaetota</taxon>
        <taxon>Spirochaetia</taxon>
        <taxon>Spirochaetales</taxon>
        <taxon>Borreliaceae</taxon>
        <taxon>Borrelia</taxon>
    </lineage>
</organism>
<evidence type="ECO:0000313" key="3">
    <source>
        <dbReference type="Proteomes" id="UP000019330"/>
    </source>
</evidence>
<dbReference type="EMBL" id="CP005745">
    <property type="protein sequence ID" value="AHH10955.1"/>
    <property type="molecule type" value="Genomic_DNA"/>
</dbReference>
<dbReference type="PATRIC" id="fig|1313292.3.peg.824"/>
<gene>
    <name evidence="2" type="ORF">BCO_0039400</name>
</gene>
<name>W5SVK1_9SPIR</name>
<dbReference type="SUPFAM" id="SSF51261">
    <property type="entry name" value="Duplicated hybrid motif"/>
    <property type="match status" value="1"/>
</dbReference>
<dbReference type="AlphaFoldDB" id="W5SVK1"/>
<dbReference type="PANTHER" id="PTHR21666">
    <property type="entry name" value="PEPTIDASE-RELATED"/>
    <property type="match status" value="1"/>
</dbReference>
<dbReference type="InterPro" id="IPR011055">
    <property type="entry name" value="Dup_hybrid_motif"/>
</dbReference>
<dbReference type="STRING" id="1313292.BCO_0039400"/>
<dbReference type="PANTHER" id="PTHR21666:SF290">
    <property type="entry name" value="PEPTIDASE M23 DOMAIN PROTEIN"/>
    <property type="match status" value="1"/>
</dbReference>
<evidence type="ECO:0000259" key="1">
    <source>
        <dbReference type="SMART" id="SM00257"/>
    </source>
</evidence>
<dbReference type="InterPro" id="IPR018392">
    <property type="entry name" value="LysM"/>
</dbReference>
<dbReference type="InterPro" id="IPR016047">
    <property type="entry name" value="M23ase_b-sheet_dom"/>
</dbReference>
<dbReference type="Pfam" id="PF01476">
    <property type="entry name" value="LysM"/>
    <property type="match status" value="1"/>
</dbReference>
<feature type="domain" description="LysM" evidence="1">
    <location>
        <begin position="60"/>
        <end position="103"/>
    </location>
</feature>
<reference evidence="2" key="1">
    <citation type="submission" date="2013-04" db="EMBL/GenBank/DDBJ databases">
        <title>Comparative Genomics of Relapsing Fever Spirochetes.</title>
        <authorList>
            <person name="Schwan T.G."/>
            <person name="Raffel S.J."/>
            <person name="Porcella S.F."/>
            <person name="Martens C.A."/>
            <person name="Bruno D.P."/>
            <person name="Ricklefs S.M."/>
            <person name="Barbian K.B."/>
        </authorList>
    </citation>
    <scope>NUCLEOTIDE SEQUENCE [LARGE SCALE GENOMIC DNA]</scope>
    <source>
        <strain evidence="2">Co53</strain>
    </source>
</reference>
<dbReference type="eggNOG" id="COG1388">
    <property type="taxonomic scope" value="Bacteria"/>
</dbReference>
<evidence type="ECO:0000313" key="2">
    <source>
        <dbReference type="EMBL" id="AHH10955.1"/>
    </source>
</evidence>
<proteinExistence type="predicted"/>
<dbReference type="Proteomes" id="UP000019330">
    <property type="component" value="Chromosome"/>
</dbReference>
<dbReference type="CDD" id="cd12797">
    <property type="entry name" value="M23_peptidase"/>
    <property type="match status" value="1"/>
</dbReference>